<accession>A0A836CNQ6</accession>
<feature type="compositionally biased region" description="Low complexity" evidence="4">
    <location>
        <begin position="327"/>
        <end position="343"/>
    </location>
</feature>
<evidence type="ECO:0000256" key="3">
    <source>
        <dbReference type="SAM" id="Coils"/>
    </source>
</evidence>
<gene>
    <name evidence="5" type="ORF">JKP88DRAFT_286234</name>
</gene>
<dbReference type="Gene3D" id="3.80.10.10">
    <property type="entry name" value="Ribonuclease Inhibitor"/>
    <property type="match status" value="1"/>
</dbReference>
<proteinExistence type="predicted"/>
<dbReference type="SMART" id="SM00369">
    <property type="entry name" value="LRR_TYP"/>
    <property type="match status" value="3"/>
</dbReference>
<feature type="coiled-coil region" evidence="3">
    <location>
        <begin position="379"/>
        <end position="438"/>
    </location>
</feature>
<dbReference type="OrthoDB" id="271226at2759"/>
<dbReference type="InterPro" id="IPR050836">
    <property type="entry name" value="SDS22/Internalin_LRR"/>
</dbReference>
<dbReference type="SUPFAM" id="SSF52075">
    <property type="entry name" value="Outer arm dynein light chain 1"/>
    <property type="match status" value="1"/>
</dbReference>
<keyword evidence="3" id="KW-0175">Coiled coil</keyword>
<dbReference type="PANTHER" id="PTHR46652:SF3">
    <property type="entry name" value="LEUCINE-RICH REPEAT-CONTAINING PROTEIN 9"/>
    <property type="match status" value="1"/>
</dbReference>
<dbReference type="Proteomes" id="UP000664859">
    <property type="component" value="Unassembled WGS sequence"/>
</dbReference>
<dbReference type="InterPro" id="IPR003591">
    <property type="entry name" value="Leu-rich_rpt_typical-subtyp"/>
</dbReference>
<evidence type="ECO:0000256" key="2">
    <source>
        <dbReference type="ARBA" id="ARBA00022737"/>
    </source>
</evidence>
<keyword evidence="6" id="KW-1185">Reference proteome</keyword>
<dbReference type="PROSITE" id="PS51450">
    <property type="entry name" value="LRR"/>
    <property type="match status" value="1"/>
</dbReference>
<sequence>MAHAAADEIGDDRGSRKNYRTAHLTEALVLRQLPPEHRELPLAQITSLNLNLVGTQPGYKLDSTAADHIWKQLRGLQTLCLSQNALTRLEGFTAVKTLTALDLSDNRLTRLTGIGALTALTSLDVSGNALTRLPCVLVRLSALRTLRAADNRLAVASDLHRLAPLASLTALATRGNPLAALPHARALAVHALPCLDALDGAAVTDAERRRARERFGAQEAGELRAALETAIAQAEQLRARLEAADGALAAARAELVEERAAARGAARAARRRGADLEAAEQLLEGRTRELAGEFVYSRAECAALSQQLAFHAVDATASPQHHHHWQQPHAAAASSTPPRSPRSLAAAGAAAVVALADAERARGEARAAEEAAALGRDALAELRADVALWEERLLGLQRAAAVEGRVAREVLARAQAEAQEAEARTAAAAADLASIQAQLAQAHADADDVAAGCKDELEALELSPLIHPNRSGRDLSNTSLAREVRSVRVEARRWGEAADNARLILAREQDKAGALRAAAAEEGRRARADAEAARGESEAWAARAATARARHAQLELELAEQRRDAEAEVGARARVAAAQQLQGGGRASR</sequence>
<evidence type="ECO:0000313" key="6">
    <source>
        <dbReference type="Proteomes" id="UP000664859"/>
    </source>
</evidence>
<dbReference type="SMART" id="SM00365">
    <property type="entry name" value="LRR_SD22"/>
    <property type="match status" value="4"/>
</dbReference>
<dbReference type="AlphaFoldDB" id="A0A836CNQ6"/>
<dbReference type="EMBL" id="JAFCMP010000039">
    <property type="protein sequence ID" value="KAG5190091.1"/>
    <property type="molecule type" value="Genomic_DNA"/>
</dbReference>
<evidence type="ECO:0000256" key="4">
    <source>
        <dbReference type="SAM" id="MobiDB-lite"/>
    </source>
</evidence>
<dbReference type="Pfam" id="PF14580">
    <property type="entry name" value="LRR_9"/>
    <property type="match status" value="1"/>
</dbReference>
<dbReference type="PRINTS" id="PR00019">
    <property type="entry name" value="LEURICHRPT"/>
</dbReference>
<feature type="coiled-coil region" evidence="3">
    <location>
        <begin position="217"/>
        <end position="254"/>
    </location>
</feature>
<protein>
    <submittedName>
        <fullName evidence="5">Uncharacterized protein</fullName>
    </submittedName>
</protein>
<evidence type="ECO:0000256" key="1">
    <source>
        <dbReference type="ARBA" id="ARBA00022614"/>
    </source>
</evidence>
<keyword evidence="2" id="KW-0677">Repeat</keyword>
<comment type="caution">
    <text evidence="5">The sequence shown here is derived from an EMBL/GenBank/DDBJ whole genome shotgun (WGS) entry which is preliminary data.</text>
</comment>
<feature type="region of interest" description="Disordered" evidence="4">
    <location>
        <begin position="315"/>
        <end position="343"/>
    </location>
</feature>
<organism evidence="5 6">
    <name type="scientific">Tribonema minus</name>
    <dbReference type="NCBI Taxonomy" id="303371"/>
    <lineage>
        <taxon>Eukaryota</taxon>
        <taxon>Sar</taxon>
        <taxon>Stramenopiles</taxon>
        <taxon>Ochrophyta</taxon>
        <taxon>PX clade</taxon>
        <taxon>Xanthophyceae</taxon>
        <taxon>Tribonematales</taxon>
        <taxon>Tribonemataceae</taxon>
        <taxon>Tribonema</taxon>
    </lineage>
</organism>
<evidence type="ECO:0000313" key="5">
    <source>
        <dbReference type="EMBL" id="KAG5190091.1"/>
    </source>
</evidence>
<name>A0A836CNQ6_9STRA</name>
<dbReference type="InterPro" id="IPR001611">
    <property type="entry name" value="Leu-rich_rpt"/>
</dbReference>
<reference evidence="5" key="1">
    <citation type="submission" date="2021-02" db="EMBL/GenBank/DDBJ databases">
        <title>First Annotated Genome of the Yellow-green Alga Tribonema minus.</title>
        <authorList>
            <person name="Mahan K.M."/>
        </authorList>
    </citation>
    <scope>NUCLEOTIDE SEQUENCE</scope>
    <source>
        <strain evidence="5">UTEX B ZZ1240</strain>
    </source>
</reference>
<dbReference type="PANTHER" id="PTHR46652">
    <property type="entry name" value="LEUCINE-RICH REPEAT AND IQ DOMAIN-CONTAINING PROTEIN 1-RELATED"/>
    <property type="match status" value="1"/>
</dbReference>
<dbReference type="InterPro" id="IPR032675">
    <property type="entry name" value="LRR_dom_sf"/>
</dbReference>
<keyword evidence="1" id="KW-0433">Leucine-rich repeat</keyword>